<evidence type="ECO:0000313" key="1">
    <source>
        <dbReference type="EMBL" id="QJA86651.1"/>
    </source>
</evidence>
<gene>
    <name evidence="1" type="ORF">MM415B03148_0006</name>
</gene>
<dbReference type="EMBL" id="MT142650">
    <property type="protein sequence ID" value="QJA86651.1"/>
    <property type="molecule type" value="Genomic_DNA"/>
</dbReference>
<dbReference type="InterPro" id="IPR011050">
    <property type="entry name" value="Pectin_lyase_fold/virulence"/>
</dbReference>
<organism evidence="1">
    <name type="scientific">viral metagenome</name>
    <dbReference type="NCBI Taxonomy" id="1070528"/>
    <lineage>
        <taxon>unclassified sequences</taxon>
        <taxon>metagenomes</taxon>
        <taxon>organismal metagenomes</taxon>
    </lineage>
</organism>
<reference evidence="1" key="1">
    <citation type="submission" date="2020-03" db="EMBL/GenBank/DDBJ databases">
        <title>The deep terrestrial virosphere.</title>
        <authorList>
            <person name="Holmfeldt K."/>
            <person name="Nilsson E."/>
            <person name="Simone D."/>
            <person name="Lopez-Fernandez M."/>
            <person name="Wu X."/>
            <person name="de Brujin I."/>
            <person name="Lundin D."/>
            <person name="Andersson A."/>
            <person name="Bertilsson S."/>
            <person name="Dopson M."/>
        </authorList>
    </citation>
    <scope>NUCLEOTIDE SEQUENCE</scope>
    <source>
        <strain evidence="1">MM415B03148</strain>
    </source>
</reference>
<proteinExistence type="predicted"/>
<protein>
    <submittedName>
        <fullName evidence="1">Uncharacterized protein</fullName>
    </submittedName>
</protein>
<dbReference type="AlphaFoldDB" id="A0A6M3KYK6"/>
<name>A0A6M3KYK6_9ZZZZ</name>
<accession>A0A6M3KYK6</accession>
<dbReference type="SUPFAM" id="SSF51126">
    <property type="entry name" value="Pectin lyase-like"/>
    <property type="match status" value="1"/>
</dbReference>
<sequence length="489" mass="50374">MRKTFLTGALSVLVVLALAFGVTAADRENFTVGNLTVERSLNVQGLMQGAVNTTGNVFYVDSGSGINAIGRGKTAKKPLASLAYAFSSDQLTASNSDVVVAMPGHTETISSSGGIAMDIAGVMVIGLGTGTSMPTFTYTTTQYASITITADDVTVKGCRFKIGASSSADGLVAAFDISAANADVSGNEFILTATSAQMAAAIVLDASADDSKIFSNTFIGSTDTGAVAAIQYTTTTGTGSTDRVEIAHNTIYGDFSTAPVTGAYTGTLNRIHNNAITNFNSGDFAIEFTGAAFTRASIYDNIISTDSPVTAIDPGITVAKLTGNRWDRYGGIDGGRNSFELFSGAERTWTVTEAALPATDYTLSLFSVTGPIEIMSLCGVVTTVIQAQANATIIGYSPNSLEQKTIIGGSLDINGHKLGSVYTIPGTVGGTLTNSVDNGALIGQEDGQTLVVPAGWLGIHCAATNTGNITWTLRYRPVTAEAAAYTTAP</sequence>